<dbReference type="SUPFAM" id="SSF52317">
    <property type="entry name" value="Class I glutamine amidotransferase-like"/>
    <property type="match status" value="1"/>
</dbReference>
<name>A0A1J5U2P1_9ARCH</name>
<sequence length="181" mass="20259">MIISIISTCSEKLSEREFVDPIINLVENISTTTIINYFHYTDLDQSSILNSDRIIICGTSLQDDKYLNNIDNFQFITSSKIPTLGICSGLQVISLLGGCNIVNNREIGMIEVTTLLENKLSKGHFQAFSLHNFSISENSTLKILASSTHSPQIIKLDNIPMYGVSFHPEVRNEEIISNFLD</sequence>
<protein>
    <recommendedName>
        <fullName evidence="1">Glutamine amidotransferase domain-containing protein</fullName>
    </recommendedName>
</protein>
<dbReference type="AlphaFoldDB" id="A0A1J5U2P1"/>
<dbReference type="InterPro" id="IPR017926">
    <property type="entry name" value="GATASE"/>
</dbReference>
<feature type="domain" description="Glutamine amidotransferase" evidence="1">
    <location>
        <begin position="28"/>
        <end position="174"/>
    </location>
</feature>
<evidence type="ECO:0000259" key="1">
    <source>
        <dbReference type="Pfam" id="PF00117"/>
    </source>
</evidence>
<dbReference type="Proteomes" id="UP000183815">
    <property type="component" value="Unassembled WGS sequence"/>
</dbReference>
<dbReference type="Pfam" id="PF00117">
    <property type="entry name" value="GATase"/>
    <property type="match status" value="1"/>
</dbReference>
<proteinExistence type="predicted"/>
<evidence type="ECO:0000313" key="2">
    <source>
        <dbReference type="EMBL" id="OIR20308.1"/>
    </source>
</evidence>
<comment type="caution">
    <text evidence="2">The sequence shown here is derived from an EMBL/GenBank/DDBJ whole genome shotgun (WGS) entry which is preliminary data.</text>
</comment>
<organism evidence="2 3">
    <name type="scientific">Marine Group III euryarchaeote CG-Bathy1</name>
    <dbReference type="NCBI Taxonomy" id="1889001"/>
    <lineage>
        <taxon>Archaea</taxon>
        <taxon>Methanobacteriati</taxon>
        <taxon>Thermoplasmatota</taxon>
        <taxon>Thermoplasmata</taxon>
        <taxon>Candidatus Thermoprofundales</taxon>
    </lineage>
</organism>
<evidence type="ECO:0000313" key="3">
    <source>
        <dbReference type="Proteomes" id="UP000183815"/>
    </source>
</evidence>
<dbReference type="Gene3D" id="3.40.50.880">
    <property type="match status" value="1"/>
</dbReference>
<accession>A0A1J5U2P1</accession>
<dbReference type="InterPro" id="IPR029062">
    <property type="entry name" value="Class_I_gatase-like"/>
</dbReference>
<reference evidence="2 3" key="1">
    <citation type="submission" date="2016-08" db="EMBL/GenBank/DDBJ databases">
        <title>New Insights into Marine Group III Euryarchaeota, from dark to light.</title>
        <authorList>
            <person name="Haro-Moreno J.M."/>
            <person name="Rodriguez-Valera F."/>
            <person name="Lopez-Garcia P."/>
            <person name="Moreira D."/>
            <person name="Martin-Cuadrado A.B."/>
        </authorList>
    </citation>
    <scope>NUCLEOTIDE SEQUENCE [LARGE SCALE GENOMIC DNA]</scope>
    <source>
        <strain evidence="2">CG-Bathy1</strain>
    </source>
</reference>
<dbReference type="PROSITE" id="PS51273">
    <property type="entry name" value="GATASE_TYPE_1"/>
    <property type="match status" value="1"/>
</dbReference>
<gene>
    <name evidence="2" type="ORF">BEU04_00425</name>
</gene>
<dbReference type="EMBL" id="MIYU01000001">
    <property type="protein sequence ID" value="OIR20308.1"/>
    <property type="molecule type" value="Genomic_DNA"/>
</dbReference>